<dbReference type="KEGG" id="hhc:M911_11475"/>
<reference evidence="2 3" key="1">
    <citation type="journal article" date="2014" name="J Genomics">
        <title>Draft Genome Sequence of the Extremely Halophilic Phototrophic Purple Sulfur Bacterium Halorhodospira halochloris.</title>
        <authorList>
            <person name="Singh K.S."/>
            <person name="Kirksey J."/>
            <person name="Hoff W.D."/>
            <person name="Deole R."/>
        </authorList>
    </citation>
    <scope>NUCLEOTIDE SEQUENCE [LARGE SCALE GENOMIC DNA]</scope>
    <source>
        <strain evidence="2 3">A</strain>
    </source>
</reference>
<dbReference type="EMBL" id="CP007268">
    <property type="protein sequence ID" value="AHK79681.1"/>
    <property type="molecule type" value="Genomic_DNA"/>
</dbReference>
<sequence length="125" mass="13327">MAIKRGDIVSKRNYRMLTLGGFFGLLALIVIATTWASPPEDFPRSLLLLLLGGPLLIPLRGLLYGRPQTHVWSSLLALPYVVIGVGMATTGGHQAYGLLMLVLSLVFFAGCLGYAKAARGEAAKA</sequence>
<dbReference type="Proteomes" id="UP000019442">
    <property type="component" value="Chromosome"/>
</dbReference>
<name>W8KVV5_9GAMM</name>
<dbReference type="AlphaFoldDB" id="W8KVV5"/>
<keyword evidence="1" id="KW-0472">Membrane</keyword>
<dbReference type="Pfam" id="PF09842">
    <property type="entry name" value="DUF2069"/>
    <property type="match status" value="1"/>
</dbReference>
<accession>W8KVV5</accession>
<reference evidence="3" key="2">
    <citation type="submission" date="2014-02" db="EMBL/GenBank/DDBJ databases">
        <title>Draft Genome Sequence of extremely halophilic bacteria Halorhodospira halochloris.</title>
        <authorList>
            <person name="Singh K.S."/>
        </authorList>
    </citation>
    <scope>NUCLEOTIDE SEQUENCE [LARGE SCALE GENOMIC DNA]</scope>
    <source>
        <strain evidence="3">A</strain>
    </source>
</reference>
<keyword evidence="3" id="KW-1185">Reference proteome</keyword>
<keyword evidence="1" id="KW-0812">Transmembrane</keyword>
<evidence type="ECO:0000256" key="1">
    <source>
        <dbReference type="SAM" id="Phobius"/>
    </source>
</evidence>
<evidence type="ECO:0000313" key="2">
    <source>
        <dbReference type="EMBL" id="AHK79681.1"/>
    </source>
</evidence>
<organism evidence="2 3">
    <name type="scientific">Ectothiorhodospira haloalkaliphila</name>
    <dbReference type="NCBI Taxonomy" id="421628"/>
    <lineage>
        <taxon>Bacteria</taxon>
        <taxon>Pseudomonadati</taxon>
        <taxon>Pseudomonadota</taxon>
        <taxon>Gammaproteobacteria</taxon>
        <taxon>Chromatiales</taxon>
        <taxon>Ectothiorhodospiraceae</taxon>
        <taxon>Ectothiorhodospira</taxon>
    </lineage>
</organism>
<dbReference type="HOGENOM" id="CLU_122357_1_1_6"/>
<feature type="transmembrane region" description="Helical" evidence="1">
    <location>
        <begin position="46"/>
        <end position="64"/>
    </location>
</feature>
<proteinExistence type="predicted"/>
<evidence type="ECO:0000313" key="3">
    <source>
        <dbReference type="Proteomes" id="UP000019442"/>
    </source>
</evidence>
<protein>
    <submittedName>
        <fullName evidence="2">Membrane protein</fullName>
    </submittedName>
</protein>
<keyword evidence="1" id="KW-1133">Transmembrane helix</keyword>
<gene>
    <name evidence="2" type="ORF">M911_11475</name>
</gene>
<feature type="transmembrane region" description="Helical" evidence="1">
    <location>
        <begin position="95"/>
        <end position="115"/>
    </location>
</feature>
<feature type="transmembrane region" description="Helical" evidence="1">
    <location>
        <begin position="71"/>
        <end position="89"/>
    </location>
</feature>
<dbReference type="InterPro" id="IPR018643">
    <property type="entry name" value="DUF2069_membrane"/>
</dbReference>